<evidence type="ECO:0000256" key="1">
    <source>
        <dbReference type="SAM" id="MobiDB-lite"/>
    </source>
</evidence>
<proteinExistence type="predicted"/>
<feature type="compositionally biased region" description="Polar residues" evidence="1">
    <location>
        <begin position="153"/>
        <end position="188"/>
    </location>
</feature>
<accession>A0A4S8LSU3</accession>
<protein>
    <recommendedName>
        <fullName evidence="4">BTB domain-containing protein</fullName>
    </recommendedName>
</protein>
<keyword evidence="3" id="KW-1185">Reference proteome</keyword>
<dbReference type="AlphaFoldDB" id="A0A4S8LSU3"/>
<dbReference type="Proteomes" id="UP000297245">
    <property type="component" value="Unassembled WGS sequence"/>
</dbReference>
<organism evidence="2 3">
    <name type="scientific">Dendrothele bispora (strain CBS 962.96)</name>
    <dbReference type="NCBI Taxonomy" id="1314807"/>
    <lineage>
        <taxon>Eukaryota</taxon>
        <taxon>Fungi</taxon>
        <taxon>Dikarya</taxon>
        <taxon>Basidiomycota</taxon>
        <taxon>Agaricomycotina</taxon>
        <taxon>Agaricomycetes</taxon>
        <taxon>Agaricomycetidae</taxon>
        <taxon>Agaricales</taxon>
        <taxon>Agaricales incertae sedis</taxon>
        <taxon>Dendrothele</taxon>
    </lineage>
</organism>
<sequence>MSQTPGKRKVERMVGRPVHIQHLLTAKLEPPNDIPNDDMNSDYIDSDRDSNGSDSINCDDDVKAEESVSGELFGDIDEFFGMMDELEGKQTRSPLSPMDTRNQGDTTECPGPNSFNDSESEKDDSDGQPSLPLLAPVTDDNTVRAFQISPLSSKTSRSIGEANTNRGLSSHGSDTIVAGSSRTGSNYTPKAGPSSFRDATPPRKHKISIDNSVEDLKPLKRRKVEDLPRSRHWFSGRTVVIQVDGTAFRLLNTQLEKESTYFSELFKDADNAPVDETGTEVFPVEVPKVTKSNFSALLDVIEDPLKYFDATPPLLELLDILLASHLLSFNRWHGWALRQVEKHLSPDLSGIDATFLPRSTAIHAVSVFRTCKLRKFQKRVMYELVRQPGIMDDKNFLHSLSSEPSGRHQGTTVTDSNDALCDSVILSLYRAREQLTAFWAEFSYSFGGGFWVMHLVPNTTSACQMPTLIFNALCFGGISKTHVFDPLLGIQKLFEASTAWEDHSKYCCSRCIERIREHWDKKRTEIWDKLDEWFGLVDVRDDDT</sequence>
<gene>
    <name evidence="2" type="ORF">K435DRAFT_780446</name>
</gene>
<feature type="region of interest" description="Disordered" evidence="1">
    <location>
        <begin position="1"/>
        <end position="68"/>
    </location>
</feature>
<reference evidence="2 3" key="1">
    <citation type="journal article" date="2019" name="Nat. Ecol. Evol.">
        <title>Megaphylogeny resolves global patterns of mushroom evolution.</title>
        <authorList>
            <person name="Varga T."/>
            <person name="Krizsan K."/>
            <person name="Foldi C."/>
            <person name="Dima B."/>
            <person name="Sanchez-Garcia M."/>
            <person name="Sanchez-Ramirez S."/>
            <person name="Szollosi G.J."/>
            <person name="Szarkandi J.G."/>
            <person name="Papp V."/>
            <person name="Albert L."/>
            <person name="Andreopoulos W."/>
            <person name="Angelini C."/>
            <person name="Antonin V."/>
            <person name="Barry K.W."/>
            <person name="Bougher N.L."/>
            <person name="Buchanan P."/>
            <person name="Buyck B."/>
            <person name="Bense V."/>
            <person name="Catcheside P."/>
            <person name="Chovatia M."/>
            <person name="Cooper J."/>
            <person name="Damon W."/>
            <person name="Desjardin D."/>
            <person name="Finy P."/>
            <person name="Geml J."/>
            <person name="Haridas S."/>
            <person name="Hughes K."/>
            <person name="Justo A."/>
            <person name="Karasinski D."/>
            <person name="Kautmanova I."/>
            <person name="Kiss B."/>
            <person name="Kocsube S."/>
            <person name="Kotiranta H."/>
            <person name="LaButti K.M."/>
            <person name="Lechner B.E."/>
            <person name="Liimatainen K."/>
            <person name="Lipzen A."/>
            <person name="Lukacs Z."/>
            <person name="Mihaltcheva S."/>
            <person name="Morgado L.N."/>
            <person name="Niskanen T."/>
            <person name="Noordeloos M.E."/>
            <person name="Ohm R.A."/>
            <person name="Ortiz-Santana B."/>
            <person name="Ovrebo C."/>
            <person name="Racz N."/>
            <person name="Riley R."/>
            <person name="Savchenko A."/>
            <person name="Shiryaev A."/>
            <person name="Soop K."/>
            <person name="Spirin V."/>
            <person name="Szebenyi C."/>
            <person name="Tomsovsky M."/>
            <person name="Tulloss R.E."/>
            <person name="Uehling J."/>
            <person name="Grigoriev I.V."/>
            <person name="Vagvolgyi C."/>
            <person name="Papp T."/>
            <person name="Martin F.M."/>
            <person name="Miettinen O."/>
            <person name="Hibbett D.S."/>
            <person name="Nagy L.G."/>
        </authorList>
    </citation>
    <scope>NUCLEOTIDE SEQUENCE [LARGE SCALE GENOMIC DNA]</scope>
    <source>
        <strain evidence="2 3">CBS 962.96</strain>
    </source>
</reference>
<feature type="region of interest" description="Disordered" evidence="1">
    <location>
        <begin position="153"/>
        <end position="204"/>
    </location>
</feature>
<evidence type="ECO:0000313" key="2">
    <source>
        <dbReference type="EMBL" id="THU91998.1"/>
    </source>
</evidence>
<feature type="compositionally biased region" description="Polar residues" evidence="1">
    <location>
        <begin position="91"/>
        <end position="106"/>
    </location>
</feature>
<feature type="region of interest" description="Disordered" evidence="1">
    <location>
        <begin position="89"/>
        <end position="141"/>
    </location>
</feature>
<feature type="compositionally biased region" description="Basic residues" evidence="1">
    <location>
        <begin position="1"/>
        <end position="10"/>
    </location>
</feature>
<name>A0A4S8LSU3_DENBC</name>
<evidence type="ECO:0000313" key="3">
    <source>
        <dbReference type="Proteomes" id="UP000297245"/>
    </source>
</evidence>
<evidence type="ECO:0008006" key="4">
    <source>
        <dbReference type="Google" id="ProtNLM"/>
    </source>
</evidence>
<dbReference type="EMBL" id="ML179292">
    <property type="protein sequence ID" value="THU91998.1"/>
    <property type="molecule type" value="Genomic_DNA"/>
</dbReference>
<dbReference type="OrthoDB" id="2746456at2759"/>